<organism evidence="2 3">
    <name type="scientific">Microbacterium commune</name>
    <dbReference type="NCBI Taxonomy" id="2762219"/>
    <lineage>
        <taxon>Bacteria</taxon>
        <taxon>Bacillati</taxon>
        <taxon>Actinomycetota</taxon>
        <taxon>Actinomycetes</taxon>
        <taxon>Micrococcales</taxon>
        <taxon>Microbacteriaceae</taxon>
        <taxon>Microbacterium</taxon>
    </lineage>
</organism>
<feature type="transmembrane region" description="Helical" evidence="1">
    <location>
        <begin position="184"/>
        <end position="205"/>
    </location>
</feature>
<evidence type="ECO:0000256" key="1">
    <source>
        <dbReference type="SAM" id="Phobius"/>
    </source>
</evidence>
<proteinExistence type="predicted"/>
<keyword evidence="1" id="KW-1133">Transmembrane helix</keyword>
<dbReference type="EMBL" id="JACSPX010000003">
    <property type="protein sequence ID" value="MBD8012810.1"/>
    <property type="molecule type" value="Genomic_DNA"/>
</dbReference>
<dbReference type="Proteomes" id="UP000611521">
    <property type="component" value="Unassembled WGS sequence"/>
</dbReference>
<keyword evidence="1" id="KW-0472">Membrane</keyword>
<gene>
    <name evidence="2" type="ORF">H9633_10930</name>
</gene>
<keyword evidence="1" id="KW-0812">Transmembrane</keyword>
<reference evidence="2 3" key="1">
    <citation type="submission" date="2020-08" db="EMBL/GenBank/DDBJ databases">
        <title>A Genomic Blueprint of the Chicken Gut Microbiome.</title>
        <authorList>
            <person name="Gilroy R."/>
            <person name="Ravi A."/>
            <person name="Getino M."/>
            <person name="Pursley I."/>
            <person name="Horton D.L."/>
            <person name="Alikhan N.-F."/>
            <person name="Baker D."/>
            <person name="Gharbi K."/>
            <person name="Hall N."/>
            <person name="Watson M."/>
            <person name="Adriaenssens E.M."/>
            <person name="Foster-Nyarko E."/>
            <person name="Jarju S."/>
            <person name="Secka A."/>
            <person name="Antonio M."/>
            <person name="Oren A."/>
            <person name="Chaudhuri R."/>
            <person name="La Ragione R.M."/>
            <person name="Hildebrand F."/>
            <person name="Pallen M.J."/>
        </authorList>
    </citation>
    <scope>NUCLEOTIDE SEQUENCE [LARGE SCALE GENOMIC DNA]</scope>
    <source>
        <strain evidence="2 3">Re1</strain>
    </source>
</reference>
<name>A0ABR8W709_9MICO</name>
<dbReference type="RefSeq" id="WP_191713195.1">
    <property type="nucleotide sequence ID" value="NZ_JACSPX010000003.1"/>
</dbReference>
<sequence>MVSKVAKGSVGQDIWAGDLRALRGLVKTADELADYVRDKRQAVIETGKNERRREAHESWAFMGEEAADARWIEGERDLLEKFDRASAVVLEVEQRRWALVSSGDPESVMADIDDPSDVRRIKIELAERYSALLGGYRLTIELDERRVQAVFEGPEAHWIDLVGTRLSGQLKRQRPWYWWFRSNVALWVVGVPVWLVGLILTLWLTNNGVELLAALGVNLVFVMLFSAVPIRLIQRLVRPFELVEDGEKVKTARRLKVVGSVVAWVVASIVLPIALIWLNPSLPQTEPTSTSSESAQR</sequence>
<feature type="transmembrane region" description="Helical" evidence="1">
    <location>
        <begin position="257"/>
        <end position="278"/>
    </location>
</feature>
<comment type="caution">
    <text evidence="2">The sequence shown here is derived from an EMBL/GenBank/DDBJ whole genome shotgun (WGS) entry which is preliminary data.</text>
</comment>
<accession>A0ABR8W709</accession>
<keyword evidence="3" id="KW-1185">Reference proteome</keyword>
<evidence type="ECO:0000313" key="3">
    <source>
        <dbReference type="Proteomes" id="UP000611521"/>
    </source>
</evidence>
<feature type="transmembrane region" description="Helical" evidence="1">
    <location>
        <begin position="211"/>
        <end position="230"/>
    </location>
</feature>
<evidence type="ECO:0000313" key="2">
    <source>
        <dbReference type="EMBL" id="MBD8012810.1"/>
    </source>
</evidence>
<protein>
    <submittedName>
        <fullName evidence="2">Uncharacterized protein</fullName>
    </submittedName>
</protein>